<dbReference type="EMBL" id="JABBNT010000002">
    <property type="protein sequence ID" value="NMM44312.1"/>
    <property type="molecule type" value="Genomic_DNA"/>
</dbReference>
<evidence type="ECO:0000259" key="1">
    <source>
        <dbReference type="Pfam" id="PF07045"/>
    </source>
</evidence>
<evidence type="ECO:0000313" key="3">
    <source>
        <dbReference type="Proteomes" id="UP000539372"/>
    </source>
</evidence>
<gene>
    <name evidence="2" type="ORF">HH303_07470</name>
</gene>
<dbReference type="Gene3D" id="3.30.70.100">
    <property type="match status" value="1"/>
</dbReference>
<accession>A0A7Y0DZ74</accession>
<dbReference type="InterPro" id="IPR010753">
    <property type="entry name" value="DUF1330"/>
</dbReference>
<dbReference type="SUPFAM" id="SSF54909">
    <property type="entry name" value="Dimeric alpha+beta barrel"/>
    <property type="match status" value="1"/>
</dbReference>
<dbReference type="AlphaFoldDB" id="A0A7Y0DZ74"/>
<name>A0A7Y0DZ74_9PROT</name>
<sequence length="102" mass="11458">MPAYIVGNITVTDPEAYKEYAAKAPETIYGHGGKYLVRGGAFEVLEGDWQPDRLVVLEFPDAETLKTWYYSDAYQAILPIRQKNSKGSIVFVDGFNPPQKLE</sequence>
<protein>
    <submittedName>
        <fullName evidence="2">DUF1330 domain-containing protein</fullName>
    </submittedName>
</protein>
<reference evidence="2 3" key="1">
    <citation type="submission" date="2020-04" db="EMBL/GenBank/DDBJ databases">
        <title>Rhodospirillaceae bacterium KN72 isolated from deep sea.</title>
        <authorList>
            <person name="Zhang D.-C."/>
        </authorList>
    </citation>
    <scope>NUCLEOTIDE SEQUENCE [LARGE SCALE GENOMIC DNA]</scope>
    <source>
        <strain evidence="2 3">KN72</strain>
    </source>
</reference>
<organism evidence="2 3">
    <name type="scientific">Pacificispira spongiicola</name>
    <dbReference type="NCBI Taxonomy" id="2729598"/>
    <lineage>
        <taxon>Bacteria</taxon>
        <taxon>Pseudomonadati</taxon>
        <taxon>Pseudomonadota</taxon>
        <taxon>Alphaproteobacteria</taxon>
        <taxon>Rhodospirillales</taxon>
        <taxon>Rhodospirillaceae</taxon>
        <taxon>Pacificispira</taxon>
    </lineage>
</organism>
<feature type="domain" description="DUF1330" evidence="1">
    <location>
        <begin position="2"/>
        <end position="95"/>
    </location>
</feature>
<comment type="caution">
    <text evidence="2">The sequence shown here is derived from an EMBL/GenBank/DDBJ whole genome shotgun (WGS) entry which is preliminary data.</text>
</comment>
<dbReference type="PANTHER" id="PTHR41521">
    <property type="match status" value="1"/>
</dbReference>
<dbReference type="Pfam" id="PF07045">
    <property type="entry name" value="DUF1330"/>
    <property type="match status" value="1"/>
</dbReference>
<evidence type="ECO:0000313" key="2">
    <source>
        <dbReference type="EMBL" id="NMM44312.1"/>
    </source>
</evidence>
<proteinExistence type="predicted"/>
<dbReference type="PANTHER" id="PTHR41521:SF4">
    <property type="entry name" value="BLR0684 PROTEIN"/>
    <property type="match status" value="1"/>
</dbReference>
<dbReference type="Proteomes" id="UP000539372">
    <property type="component" value="Unassembled WGS sequence"/>
</dbReference>
<keyword evidence="3" id="KW-1185">Reference proteome</keyword>
<dbReference type="InterPro" id="IPR011008">
    <property type="entry name" value="Dimeric_a/b-barrel"/>
</dbReference>
<dbReference type="RefSeq" id="WP_169624603.1">
    <property type="nucleotide sequence ID" value="NZ_JABBNT010000002.1"/>
</dbReference>